<sequence length="608" mass="67579">MTIPLDFLTRYAIPLVVATLFLGDVDIPQQFSIFDKTQRLSDEVLSKAMGEGEGPPESFDYIIVGGGSAGAILANRLTASGENRVLLLEAGGDPNPILDVPFAQRFYWDSEMDWNYTTVKQNRSCHLFGGNCIWPRGKALGGSSSVNGLVYNRCKPKDYDSWANFTGDQSWSWANVKDTFNRIEDYHGFHEETAGANHGYGGEMYVGKIDYLPGVEVVEEVLREKNIPIGDLNGGDEFTYGFSKIDYNIKDGMRCGTYQAFLEPILNRTNLVIYRYAYAIRVETVASGEDSHRAIGITYERHGAIRTALAQKEVILSAGVVESPKLLMLSGIGPKEHLDELNITTIVDLPVGKYLQEHPGMDVIGDKGGFTLNTTFGSNFNTSDALLQFLENGTGPMNGFLYDSGEYAPQLVNGYLNSKLNDDEAWPDVYMYIHEKLTTSPEVREEMYFSLELVRPDSPGGTIKLASSDPKDKPIIDPNFFEDLNDIERMVDVIEIMMDVFMNSTTFKKYGIQQMDSYEPCNGEEFLSRDYFRCLVQQRSFPYFHPTSTSRMGPNSTVAVVDSKLKVFGVENLRVIDASSIPFVPSGNTNLPSMLVGARGAEIILAGE</sequence>
<dbReference type="Proteomes" id="UP000094527">
    <property type="component" value="Unassembled WGS sequence"/>
</dbReference>
<dbReference type="SUPFAM" id="SSF51905">
    <property type="entry name" value="FAD/NAD(P)-binding domain"/>
    <property type="match status" value="1"/>
</dbReference>
<evidence type="ECO:0000313" key="9">
    <source>
        <dbReference type="EMBL" id="ODM88019.1"/>
    </source>
</evidence>
<evidence type="ECO:0000256" key="1">
    <source>
        <dbReference type="ARBA" id="ARBA00001974"/>
    </source>
</evidence>
<gene>
    <name evidence="9" type="ORF">Ocin01_18663</name>
</gene>
<feature type="domain" description="Glucose-methanol-choline oxidoreductase C-terminal" evidence="8">
    <location>
        <begin position="457"/>
        <end position="597"/>
    </location>
</feature>
<dbReference type="Pfam" id="PF05199">
    <property type="entry name" value="GMC_oxred_C"/>
    <property type="match status" value="1"/>
</dbReference>
<dbReference type="InterPro" id="IPR036188">
    <property type="entry name" value="FAD/NAD-bd_sf"/>
</dbReference>
<evidence type="ECO:0000256" key="6">
    <source>
        <dbReference type="SAM" id="SignalP"/>
    </source>
</evidence>
<comment type="similarity">
    <text evidence="2">Belongs to the GMC oxidoreductase family.</text>
</comment>
<dbReference type="Pfam" id="PF00732">
    <property type="entry name" value="GMC_oxred_N"/>
    <property type="match status" value="1"/>
</dbReference>
<feature type="chain" id="PRO_5008903478" evidence="6">
    <location>
        <begin position="19"/>
        <end position="608"/>
    </location>
</feature>
<feature type="domain" description="Glucose-methanol-choline oxidoreductase N-terminal" evidence="7">
    <location>
        <begin position="59"/>
        <end position="359"/>
    </location>
</feature>
<dbReference type="Gene3D" id="3.30.560.10">
    <property type="entry name" value="Glucose Oxidase, domain 3"/>
    <property type="match status" value="1"/>
</dbReference>
<dbReference type="OrthoDB" id="269227at2759"/>
<dbReference type="SUPFAM" id="SSF54373">
    <property type="entry name" value="FAD-linked reductases, C-terminal domain"/>
    <property type="match status" value="1"/>
</dbReference>
<keyword evidence="3" id="KW-0285">Flavoprotein</keyword>
<feature type="binding site" evidence="5">
    <location>
        <begin position="147"/>
        <end position="150"/>
    </location>
    <ligand>
        <name>FAD</name>
        <dbReference type="ChEBI" id="CHEBI:57692"/>
    </ligand>
</feature>
<evidence type="ECO:0000256" key="4">
    <source>
        <dbReference type="ARBA" id="ARBA00022827"/>
    </source>
</evidence>
<dbReference type="STRING" id="48709.A0A1D2M4W9"/>
<dbReference type="PIRSF" id="PIRSF000137">
    <property type="entry name" value="Alcohol_oxidase"/>
    <property type="match status" value="1"/>
</dbReference>
<dbReference type="GO" id="GO:0016614">
    <property type="term" value="F:oxidoreductase activity, acting on CH-OH group of donors"/>
    <property type="evidence" value="ECO:0007669"/>
    <property type="project" value="InterPro"/>
</dbReference>
<accession>A0A1D2M4W9</accession>
<dbReference type="EMBL" id="LJIJ01004239">
    <property type="protein sequence ID" value="ODM88019.1"/>
    <property type="molecule type" value="Genomic_DNA"/>
</dbReference>
<dbReference type="InterPro" id="IPR007867">
    <property type="entry name" value="GMC_OxRtase_C"/>
</dbReference>
<organism evidence="9 10">
    <name type="scientific">Orchesella cincta</name>
    <name type="common">Springtail</name>
    <name type="synonym">Podura cincta</name>
    <dbReference type="NCBI Taxonomy" id="48709"/>
    <lineage>
        <taxon>Eukaryota</taxon>
        <taxon>Metazoa</taxon>
        <taxon>Ecdysozoa</taxon>
        <taxon>Arthropoda</taxon>
        <taxon>Hexapoda</taxon>
        <taxon>Collembola</taxon>
        <taxon>Entomobryomorpha</taxon>
        <taxon>Entomobryoidea</taxon>
        <taxon>Orchesellidae</taxon>
        <taxon>Orchesellinae</taxon>
        <taxon>Orchesella</taxon>
    </lineage>
</organism>
<comment type="cofactor">
    <cofactor evidence="1 5">
        <name>FAD</name>
        <dbReference type="ChEBI" id="CHEBI:57692"/>
    </cofactor>
</comment>
<proteinExistence type="inferred from homology"/>
<evidence type="ECO:0000256" key="5">
    <source>
        <dbReference type="PIRSR" id="PIRSR000137-2"/>
    </source>
</evidence>
<evidence type="ECO:0000256" key="2">
    <source>
        <dbReference type="ARBA" id="ARBA00010790"/>
    </source>
</evidence>
<evidence type="ECO:0000256" key="3">
    <source>
        <dbReference type="ARBA" id="ARBA00022630"/>
    </source>
</evidence>
<protein>
    <submittedName>
        <fullName evidence="9">Glucose dehydrogenase [FAD, quinone]</fullName>
    </submittedName>
</protein>
<feature type="signal peptide" evidence="6">
    <location>
        <begin position="1"/>
        <end position="18"/>
    </location>
</feature>
<dbReference type="PANTHER" id="PTHR11552">
    <property type="entry name" value="GLUCOSE-METHANOL-CHOLINE GMC OXIDOREDUCTASE"/>
    <property type="match status" value="1"/>
</dbReference>
<dbReference type="Gene3D" id="3.50.50.60">
    <property type="entry name" value="FAD/NAD(P)-binding domain"/>
    <property type="match status" value="1"/>
</dbReference>
<feature type="binding site" evidence="5">
    <location>
        <position position="543"/>
    </location>
    <ligand>
        <name>substrate</name>
    </ligand>
</feature>
<reference evidence="9 10" key="1">
    <citation type="journal article" date="2016" name="Genome Biol. Evol.">
        <title>Gene Family Evolution Reflects Adaptation to Soil Environmental Stressors in the Genome of the Collembolan Orchesella cincta.</title>
        <authorList>
            <person name="Faddeeva-Vakhrusheva A."/>
            <person name="Derks M.F."/>
            <person name="Anvar S.Y."/>
            <person name="Agamennone V."/>
            <person name="Suring W."/>
            <person name="Smit S."/>
            <person name="van Straalen N.M."/>
            <person name="Roelofs D."/>
        </authorList>
    </citation>
    <scope>NUCLEOTIDE SEQUENCE [LARGE SCALE GENOMIC DNA]</scope>
    <source>
        <tissue evidence="9">Mixed pool</tissue>
    </source>
</reference>
<comment type="caution">
    <text evidence="9">The sequence shown here is derived from an EMBL/GenBank/DDBJ whole genome shotgun (WGS) entry which is preliminary data.</text>
</comment>
<keyword evidence="6" id="KW-0732">Signal</keyword>
<evidence type="ECO:0000313" key="10">
    <source>
        <dbReference type="Proteomes" id="UP000094527"/>
    </source>
</evidence>
<dbReference type="OMA" id="GVGWNLQ"/>
<evidence type="ECO:0000259" key="7">
    <source>
        <dbReference type="Pfam" id="PF00732"/>
    </source>
</evidence>
<dbReference type="InterPro" id="IPR012132">
    <property type="entry name" value="GMC_OxRdtase"/>
</dbReference>
<dbReference type="GO" id="GO:0050660">
    <property type="term" value="F:flavin adenine dinucleotide binding"/>
    <property type="evidence" value="ECO:0007669"/>
    <property type="project" value="InterPro"/>
</dbReference>
<evidence type="ECO:0000259" key="8">
    <source>
        <dbReference type="Pfam" id="PF05199"/>
    </source>
</evidence>
<dbReference type="PANTHER" id="PTHR11552:SF147">
    <property type="entry name" value="CHOLINE DEHYDROGENASE, MITOCHONDRIAL"/>
    <property type="match status" value="1"/>
</dbReference>
<dbReference type="AlphaFoldDB" id="A0A1D2M4W9"/>
<keyword evidence="4 5" id="KW-0274">FAD</keyword>
<name>A0A1D2M4W9_ORCCI</name>
<keyword evidence="10" id="KW-1185">Reference proteome</keyword>
<dbReference type="InterPro" id="IPR000172">
    <property type="entry name" value="GMC_OxRdtase_N"/>
</dbReference>